<keyword evidence="4" id="KW-1185">Reference proteome</keyword>
<sequence length="205" mass="23174">MKIVLGAGATQYDGWISTQQKQLDLLKPETFEAFFQEELAEALLAEPLFEHLTLAEGMLAAQTLYRYLQPGGWIRAAVPDRYFRNADYQRLVQIGGPGPQDHPAASHKIVYDYKQFCAVFVQAGFEVSLLEYCDERGDFHYRYANDADGHIGRSYRNDTRNTCNHLGMVSIVLDAFKPLVIPREVQALDSDKIQQIKKQANSAAN</sequence>
<protein>
    <recommendedName>
        <fullName evidence="5">Methyltransferase domain-containing protein</fullName>
    </recommendedName>
</protein>
<reference evidence="3 4" key="1">
    <citation type="journal article" date="2019" name="Nat. Med.">
        <title>A library of human gut bacterial isolates paired with longitudinal multiomics data enables mechanistic microbiome research.</title>
        <authorList>
            <person name="Poyet M."/>
            <person name="Groussin M."/>
            <person name="Gibbons S.M."/>
            <person name="Avila-Pacheco J."/>
            <person name="Jiang X."/>
            <person name="Kearney S.M."/>
            <person name="Perrotta A.R."/>
            <person name="Berdy B."/>
            <person name="Zhao S."/>
            <person name="Lieberman T.D."/>
            <person name="Swanson P.K."/>
            <person name="Smith M."/>
            <person name="Roesemann S."/>
            <person name="Alexander J.E."/>
            <person name="Rich S.A."/>
            <person name="Livny J."/>
            <person name="Vlamakis H."/>
            <person name="Clish C."/>
            <person name="Bullock K."/>
            <person name="Deik A."/>
            <person name="Scott J."/>
            <person name="Pierce K.A."/>
            <person name="Xavier R.J."/>
            <person name="Alm E.J."/>
        </authorList>
    </citation>
    <scope>NUCLEOTIDE SEQUENCE [LARGE SCALE GENOMIC DNA]</scope>
    <source>
        <strain evidence="1 3">BIOML-A4</strain>
        <strain evidence="2 4">BIOML-A5</strain>
    </source>
</reference>
<evidence type="ECO:0000313" key="4">
    <source>
        <dbReference type="Proteomes" id="UP000480929"/>
    </source>
</evidence>
<dbReference type="EMBL" id="WKPJ01000002">
    <property type="protein sequence ID" value="MSA88087.1"/>
    <property type="molecule type" value="Genomic_DNA"/>
</dbReference>
<dbReference type="Gene3D" id="3.40.50.150">
    <property type="entry name" value="Vaccinia Virus protein VP39"/>
    <property type="match status" value="1"/>
</dbReference>
<dbReference type="AlphaFoldDB" id="A0A6N7S2J0"/>
<dbReference type="InterPro" id="IPR029063">
    <property type="entry name" value="SAM-dependent_MTases_sf"/>
</dbReference>
<comment type="caution">
    <text evidence="1">The sequence shown here is derived from an EMBL/GenBank/DDBJ whole genome shotgun (WGS) entry which is preliminary data.</text>
</comment>
<evidence type="ECO:0008006" key="5">
    <source>
        <dbReference type="Google" id="ProtNLM"/>
    </source>
</evidence>
<proteinExistence type="predicted"/>
<evidence type="ECO:0000313" key="1">
    <source>
        <dbReference type="EMBL" id="MSA88087.1"/>
    </source>
</evidence>
<organism evidence="1 3">
    <name type="scientific">Holdemania massiliensis</name>
    <dbReference type="NCBI Taxonomy" id="1468449"/>
    <lineage>
        <taxon>Bacteria</taxon>
        <taxon>Bacillati</taxon>
        <taxon>Bacillota</taxon>
        <taxon>Erysipelotrichia</taxon>
        <taxon>Erysipelotrichales</taxon>
        <taxon>Erysipelotrichaceae</taxon>
        <taxon>Holdemania</taxon>
    </lineage>
</organism>
<dbReference type="Proteomes" id="UP000480929">
    <property type="component" value="Unassembled WGS sequence"/>
</dbReference>
<name>A0A6N7S2J0_9FIRM</name>
<dbReference type="OrthoDB" id="64188at2"/>
<gene>
    <name evidence="2" type="ORF">GKD88_01715</name>
    <name evidence="1" type="ORF">GKE08_01915</name>
</gene>
<evidence type="ECO:0000313" key="3">
    <source>
        <dbReference type="Proteomes" id="UP000433575"/>
    </source>
</evidence>
<evidence type="ECO:0000313" key="2">
    <source>
        <dbReference type="EMBL" id="MSC31842.1"/>
    </source>
</evidence>
<accession>A0A6N7S2J0</accession>
<dbReference type="Proteomes" id="UP000433575">
    <property type="component" value="Unassembled WGS sequence"/>
</dbReference>
<dbReference type="EMBL" id="WKPI01000002">
    <property type="protein sequence ID" value="MSC31842.1"/>
    <property type="molecule type" value="Genomic_DNA"/>
</dbReference>
<dbReference type="RefSeq" id="WP_154237724.1">
    <property type="nucleotide sequence ID" value="NZ_CALJPI010000061.1"/>
</dbReference>
<dbReference type="SUPFAM" id="SSF53335">
    <property type="entry name" value="S-adenosyl-L-methionine-dependent methyltransferases"/>
    <property type="match status" value="1"/>
</dbReference>